<dbReference type="EMBL" id="CATQJL010000112">
    <property type="protein sequence ID" value="CAJ0595100.1"/>
    <property type="molecule type" value="Genomic_DNA"/>
</dbReference>
<reference evidence="1" key="1">
    <citation type="submission" date="2023-07" db="EMBL/GenBank/DDBJ databases">
        <authorList>
            <consortium name="CYATHOMIX"/>
        </authorList>
    </citation>
    <scope>NUCLEOTIDE SEQUENCE</scope>
    <source>
        <strain evidence="1">N/A</strain>
    </source>
</reference>
<dbReference type="Proteomes" id="UP001176961">
    <property type="component" value="Unassembled WGS sequence"/>
</dbReference>
<evidence type="ECO:0000313" key="2">
    <source>
        <dbReference type="Proteomes" id="UP001176961"/>
    </source>
</evidence>
<keyword evidence="2" id="KW-1185">Reference proteome</keyword>
<dbReference type="AlphaFoldDB" id="A0AA36M173"/>
<organism evidence="1 2">
    <name type="scientific">Cylicocyclus nassatus</name>
    <name type="common">Nematode worm</name>
    <dbReference type="NCBI Taxonomy" id="53992"/>
    <lineage>
        <taxon>Eukaryota</taxon>
        <taxon>Metazoa</taxon>
        <taxon>Ecdysozoa</taxon>
        <taxon>Nematoda</taxon>
        <taxon>Chromadorea</taxon>
        <taxon>Rhabditida</taxon>
        <taxon>Rhabditina</taxon>
        <taxon>Rhabditomorpha</taxon>
        <taxon>Strongyloidea</taxon>
        <taxon>Strongylidae</taxon>
        <taxon>Cylicocyclus</taxon>
    </lineage>
</organism>
<accession>A0AA36M173</accession>
<evidence type="ECO:0000313" key="1">
    <source>
        <dbReference type="EMBL" id="CAJ0595100.1"/>
    </source>
</evidence>
<protein>
    <submittedName>
        <fullName evidence="1">Uncharacterized protein</fullName>
    </submittedName>
</protein>
<name>A0AA36M173_CYLNA</name>
<proteinExistence type="predicted"/>
<sequence>SVDTSTLARIISEVRRKHITLQTIIFFNAVFACEEDLLVDLLKASDTIHVVIIECQLSAELASSLAENFDLPQPQLRTYFIGSCDSFEAYIETIGGLEKFGKITKLNLEWTLSFVSETSGRAQLTVFCCLHRFSPSHGIPLHYHVIRNGNARNIEVIKTRPDRSMRFYKFVFHPLDGGLYPESAGIHR</sequence>
<gene>
    <name evidence="1" type="ORF">CYNAS_LOCUS7083</name>
</gene>
<comment type="caution">
    <text evidence="1">The sequence shown here is derived from an EMBL/GenBank/DDBJ whole genome shotgun (WGS) entry which is preliminary data.</text>
</comment>
<feature type="non-terminal residue" evidence="1">
    <location>
        <position position="1"/>
    </location>
</feature>